<name>A0ABD5YQ38_9EURY</name>
<feature type="transmembrane region" description="Helical" evidence="2">
    <location>
        <begin position="6"/>
        <end position="30"/>
    </location>
</feature>
<evidence type="ECO:0000313" key="4">
    <source>
        <dbReference type="Proteomes" id="UP001596417"/>
    </source>
</evidence>
<evidence type="ECO:0000256" key="1">
    <source>
        <dbReference type="SAM" id="MobiDB-lite"/>
    </source>
</evidence>
<feature type="region of interest" description="Disordered" evidence="1">
    <location>
        <begin position="36"/>
        <end position="94"/>
    </location>
</feature>
<feature type="compositionally biased region" description="Low complexity" evidence="1">
    <location>
        <begin position="37"/>
        <end position="48"/>
    </location>
</feature>
<gene>
    <name evidence="3" type="ORF">ACFQL7_17370</name>
</gene>
<reference evidence="3 4" key="1">
    <citation type="journal article" date="2019" name="Int. J. Syst. Evol. Microbiol.">
        <title>The Global Catalogue of Microorganisms (GCM) 10K type strain sequencing project: providing services to taxonomists for standard genome sequencing and annotation.</title>
        <authorList>
            <consortium name="The Broad Institute Genomics Platform"/>
            <consortium name="The Broad Institute Genome Sequencing Center for Infectious Disease"/>
            <person name="Wu L."/>
            <person name="Ma J."/>
        </authorList>
    </citation>
    <scope>NUCLEOTIDE SEQUENCE [LARGE SCALE GENOMIC DNA]</scope>
    <source>
        <strain evidence="3 4">RDMS1</strain>
    </source>
</reference>
<evidence type="ECO:0000313" key="3">
    <source>
        <dbReference type="EMBL" id="MFC7191391.1"/>
    </source>
</evidence>
<dbReference type="RefSeq" id="WP_248909045.1">
    <property type="nucleotide sequence ID" value="NZ_CP109979.1"/>
</dbReference>
<dbReference type="EMBL" id="JBHTAX010000001">
    <property type="protein sequence ID" value="MFC7191391.1"/>
    <property type="molecule type" value="Genomic_DNA"/>
</dbReference>
<keyword evidence="2" id="KW-0812">Transmembrane</keyword>
<keyword evidence="2" id="KW-0472">Membrane</keyword>
<dbReference type="Proteomes" id="UP001596417">
    <property type="component" value="Unassembled WGS sequence"/>
</dbReference>
<organism evidence="3 4">
    <name type="scientific">Halocatena marina</name>
    <dbReference type="NCBI Taxonomy" id="2934937"/>
    <lineage>
        <taxon>Archaea</taxon>
        <taxon>Methanobacteriati</taxon>
        <taxon>Methanobacteriota</taxon>
        <taxon>Stenosarchaea group</taxon>
        <taxon>Halobacteria</taxon>
        <taxon>Halobacteriales</taxon>
        <taxon>Natronomonadaceae</taxon>
        <taxon>Halocatena</taxon>
    </lineage>
</organism>
<evidence type="ECO:0000256" key="2">
    <source>
        <dbReference type="SAM" id="Phobius"/>
    </source>
</evidence>
<dbReference type="GeneID" id="76201123"/>
<sequence>MDPIIILSLITVVGIILLLGLFGVCLHFVYRTVNSQTTRTTRGTTGDGATDEPDETIVRGSIDDDSVGAAGDTGDFVFGDSDESLGSGDPKQQL</sequence>
<keyword evidence="4" id="KW-1185">Reference proteome</keyword>
<proteinExistence type="predicted"/>
<keyword evidence="2" id="KW-1133">Transmembrane helix</keyword>
<comment type="caution">
    <text evidence="3">The sequence shown here is derived from an EMBL/GenBank/DDBJ whole genome shotgun (WGS) entry which is preliminary data.</text>
</comment>
<dbReference type="AlphaFoldDB" id="A0ABD5YQ38"/>
<accession>A0ABD5YQ38</accession>
<protein>
    <submittedName>
        <fullName evidence="3">Uncharacterized protein</fullName>
    </submittedName>
</protein>